<sequence>MKMKKYLLSFAVLLMGMAMFTSCSDDEEDVTPGSTPMKMKTTGIYVINQGNEHYKISGSITGISTKNWNATQNFFELANGRKLGMTPNDAIIYGSRMYIAVSAEGTVEVVDKNTMKSVKQVKITDLLGSKEGYYPRHLASADGCVYVTTFGGYVAAIDTVSLSLKKKYQVGSYPEGITVRGNKLYVANSDWGRGKGNLSEINLTNGTVTSINDPLVVNPSGIKAVSKGLLVLDSGKYDEKTGTLQGAGVIRFMYGKAKKVADATMMAVMSVSGKPHRIYTINAPYTKPATPVTYQVYDMHTGKTSTFIKEGVDSPAAIAVDPVSGYVYITSYKKSPDTGFADYSTPGYVNIYDESGVLLKTLPTGVGPGAIVFDHHNVMQ</sequence>
<reference evidence="2 3" key="1">
    <citation type="submission" date="2017-09" db="EMBL/GenBank/DDBJ databases">
        <title>Bacterial strain isolated from the female urinary microbiota.</title>
        <authorList>
            <person name="Thomas-White K."/>
            <person name="Kumar N."/>
            <person name="Forster S."/>
            <person name="Putonti C."/>
            <person name="Lawley T."/>
            <person name="Wolfe A.J."/>
        </authorList>
    </citation>
    <scope>NUCLEOTIDE SEQUENCE [LARGE SCALE GENOMIC DNA]</scope>
    <source>
        <strain evidence="2 3">UMB0536</strain>
    </source>
</reference>
<dbReference type="PANTHER" id="PTHR47197">
    <property type="entry name" value="PROTEIN NIRF"/>
    <property type="match status" value="1"/>
</dbReference>
<dbReference type="PROSITE" id="PS51257">
    <property type="entry name" value="PROKAR_LIPOPROTEIN"/>
    <property type="match status" value="1"/>
</dbReference>
<evidence type="ECO:0000313" key="2">
    <source>
        <dbReference type="EMBL" id="PMC25055.1"/>
    </source>
</evidence>
<accession>A0A2N6QSW3</accession>
<dbReference type="AlphaFoldDB" id="A0A2N6QSW3"/>
<name>A0A2N6QSW3_9BACT</name>
<comment type="caution">
    <text evidence="2">The sequence shown here is derived from an EMBL/GenBank/DDBJ whole genome shotgun (WGS) entry which is preliminary data.</text>
</comment>
<dbReference type="PANTHER" id="PTHR47197:SF3">
    <property type="entry name" value="DIHYDRO-HEME D1 DEHYDROGENASE"/>
    <property type="match status" value="1"/>
</dbReference>
<dbReference type="OrthoDB" id="792648at2"/>
<evidence type="ECO:0000313" key="3">
    <source>
        <dbReference type="Proteomes" id="UP000235564"/>
    </source>
</evidence>
<dbReference type="EMBL" id="PNGJ01000002">
    <property type="protein sequence ID" value="PMC25055.1"/>
    <property type="molecule type" value="Genomic_DNA"/>
</dbReference>
<evidence type="ECO:0008006" key="4">
    <source>
        <dbReference type="Google" id="ProtNLM"/>
    </source>
</evidence>
<keyword evidence="1" id="KW-0732">Signal</keyword>
<dbReference type="Proteomes" id="UP000235564">
    <property type="component" value="Unassembled WGS sequence"/>
</dbReference>
<feature type="signal peptide" evidence="1">
    <location>
        <begin position="1"/>
        <end position="23"/>
    </location>
</feature>
<proteinExistence type="predicted"/>
<evidence type="ECO:0000256" key="1">
    <source>
        <dbReference type="SAM" id="SignalP"/>
    </source>
</evidence>
<dbReference type="InterPro" id="IPR051200">
    <property type="entry name" value="Host-pathogen_enzymatic-act"/>
</dbReference>
<protein>
    <recommendedName>
        <fullName evidence="4">Cell surface protein</fullName>
    </recommendedName>
</protein>
<dbReference type="SUPFAM" id="SSF50969">
    <property type="entry name" value="YVTN repeat-like/Quinoprotein amine dehydrogenase"/>
    <property type="match status" value="1"/>
</dbReference>
<feature type="chain" id="PRO_5014937757" description="Cell surface protein" evidence="1">
    <location>
        <begin position="24"/>
        <end position="380"/>
    </location>
</feature>
<dbReference type="Gene3D" id="2.130.10.10">
    <property type="entry name" value="YVTN repeat-like/Quinoprotein amine dehydrogenase"/>
    <property type="match status" value="1"/>
</dbReference>
<gene>
    <name evidence="2" type="ORF">CJ231_03980</name>
</gene>
<organism evidence="2 3">
    <name type="scientific">Hoylesella buccalis</name>
    <dbReference type="NCBI Taxonomy" id="28127"/>
    <lineage>
        <taxon>Bacteria</taxon>
        <taxon>Pseudomonadati</taxon>
        <taxon>Bacteroidota</taxon>
        <taxon>Bacteroidia</taxon>
        <taxon>Bacteroidales</taxon>
        <taxon>Prevotellaceae</taxon>
        <taxon>Hoylesella</taxon>
    </lineage>
</organism>
<dbReference type="InterPro" id="IPR015943">
    <property type="entry name" value="WD40/YVTN_repeat-like_dom_sf"/>
</dbReference>
<dbReference type="InterPro" id="IPR011044">
    <property type="entry name" value="Quino_amine_DH_bsu"/>
</dbReference>